<evidence type="ECO:0000256" key="6">
    <source>
        <dbReference type="SAM" id="SignalP"/>
    </source>
</evidence>
<dbReference type="GO" id="GO:0003677">
    <property type="term" value="F:DNA binding"/>
    <property type="evidence" value="ECO:0007669"/>
    <property type="project" value="InterPro"/>
</dbReference>
<gene>
    <name evidence="8" type="ORF">PLBR_LOCUS8341</name>
</gene>
<evidence type="ECO:0000313" key="8">
    <source>
        <dbReference type="EMBL" id="SPR01126.1"/>
    </source>
</evidence>
<dbReference type="SUPFAM" id="SSF52540">
    <property type="entry name" value="P-loop containing nucleoside triphosphate hydrolases"/>
    <property type="match status" value="1"/>
</dbReference>
<dbReference type="PANTHER" id="PTHR11070">
    <property type="entry name" value="UVRD / RECB / PCRA DNA HELICASE FAMILY MEMBER"/>
    <property type="match status" value="1"/>
</dbReference>
<dbReference type="Pfam" id="PF13361">
    <property type="entry name" value="UvrD_C"/>
    <property type="match status" value="1"/>
</dbReference>
<dbReference type="GO" id="GO:0043138">
    <property type="term" value="F:3'-5' DNA helicase activity"/>
    <property type="evidence" value="ECO:0007669"/>
    <property type="project" value="TreeGrafter"/>
</dbReference>
<reference evidence="8 9" key="1">
    <citation type="submission" date="2018-03" db="EMBL/GenBank/DDBJ databases">
        <authorList>
            <person name="Fogelqvist J."/>
        </authorList>
    </citation>
    <scope>NUCLEOTIDE SEQUENCE [LARGE SCALE GENOMIC DNA]</scope>
</reference>
<feature type="chain" id="PRO_5018315529" description="UvrD-like helicase C-terminal domain-containing protein" evidence="6">
    <location>
        <begin position="39"/>
        <end position="799"/>
    </location>
</feature>
<evidence type="ECO:0000256" key="3">
    <source>
        <dbReference type="ARBA" id="ARBA00022806"/>
    </source>
</evidence>
<dbReference type="InterPro" id="IPR014017">
    <property type="entry name" value="DNA_helicase_UvrD-like_C"/>
</dbReference>
<keyword evidence="1" id="KW-0547">Nucleotide-binding</keyword>
<evidence type="ECO:0000256" key="5">
    <source>
        <dbReference type="SAM" id="MobiDB-lite"/>
    </source>
</evidence>
<keyword evidence="3" id="KW-0347">Helicase</keyword>
<keyword evidence="8" id="KW-0496">Mitochondrion</keyword>
<dbReference type="GO" id="GO:0005524">
    <property type="term" value="F:ATP binding"/>
    <property type="evidence" value="ECO:0007669"/>
    <property type="project" value="UniProtKB-KW"/>
</dbReference>
<dbReference type="Gene3D" id="3.40.50.300">
    <property type="entry name" value="P-loop containing nucleotide triphosphate hydrolases"/>
    <property type="match status" value="2"/>
</dbReference>
<evidence type="ECO:0000259" key="7">
    <source>
        <dbReference type="Pfam" id="PF13361"/>
    </source>
</evidence>
<organism evidence="8 9">
    <name type="scientific">Plasmodiophora brassicae</name>
    <name type="common">Clubroot disease agent</name>
    <dbReference type="NCBI Taxonomy" id="37360"/>
    <lineage>
        <taxon>Eukaryota</taxon>
        <taxon>Sar</taxon>
        <taxon>Rhizaria</taxon>
        <taxon>Endomyxa</taxon>
        <taxon>Phytomyxea</taxon>
        <taxon>Plasmodiophorida</taxon>
        <taxon>Plasmodiophoridae</taxon>
        <taxon>Plasmodiophora</taxon>
    </lineage>
</organism>
<feature type="compositionally biased region" description="Basic and acidic residues" evidence="5">
    <location>
        <begin position="738"/>
        <end position="747"/>
    </location>
</feature>
<feature type="signal peptide" evidence="6">
    <location>
        <begin position="1"/>
        <end position="38"/>
    </location>
</feature>
<proteinExistence type="predicted"/>
<feature type="region of interest" description="Disordered" evidence="5">
    <location>
        <begin position="685"/>
        <end position="799"/>
    </location>
</feature>
<evidence type="ECO:0000313" key="9">
    <source>
        <dbReference type="Proteomes" id="UP000290189"/>
    </source>
</evidence>
<protein>
    <recommendedName>
        <fullName evidence="7">UvrD-like helicase C-terminal domain-containing protein</fullName>
    </recommendedName>
</protein>
<geneLocation type="mitochondrion" evidence="8"/>
<feature type="domain" description="UvrD-like helicase C-terminal" evidence="7">
    <location>
        <begin position="586"/>
        <end position="671"/>
    </location>
</feature>
<dbReference type="GO" id="GO:0000724">
    <property type="term" value="P:double-strand break repair via homologous recombination"/>
    <property type="evidence" value="ECO:0007669"/>
    <property type="project" value="TreeGrafter"/>
</dbReference>
<keyword evidence="2" id="KW-0378">Hydrolase</keyword>
<keyword evidence="4" id="KW-0067">ATP-binding</keyword>
<dbReference type="PANTHER" id="PTHR11070:SF30">
    <property type="entry name" value="F-BOX DNA HELICASE 1"/>
    <property type="match status" value="1"/>
</dbReference>
<feature type="compositionally biased region" description="Acidic residues" evidence="5">
    <location>
        <begin position="688"/>
        <end position="698"/>
    </location>
</feature>
<evidence type="ECO:0000256" key="2">
    <source>
        <dbReference type="ARBA" id="ARBA00022801"/>
    </source>
</evidence>
<dbReference type="InterPro" id="IPR027417">
    <property type="entry name" value="P-loop_NTPase"/>
</dbReference>
<name>A0A3P3YLR4_PLABS</name>
<dbReference type="GO" id="GO:0031297">
    <property type="term" value="P:replication fork processing"/>
    <property type="evidence" value="ECO:0007669"/>
    <property type="project" value="TreeGrafter"/>
</dbReference>
<dbReference type="InterPro" id="IPR000212">
    <property type="entry name" value="DNA_helicase_UvrD/REP"/>
</dbReference>
<sequence length="799" mass="87770">MRAFAKVGRTSTPRRTTWRASSTSLALLTWLIPQTCDAYVQFPVGCRVRVNVAGCRLQLPQCAAAAPAWSVGQRSCTRNGLNCGVPLMLRVVLGAGRRLPGIAIRRWLTSTSSVAPPTANTGDQPAIGAPVEQLVSLRAPVDDARSEAVGSEVAVSDEVAGIQGESGDSEAQVAGSTEQDRALMEEPHEDDGLVHVTKEQREFISGTVFSRTDLVRLFAFAGTGKTYAIREFAWAHQTSRILYLAVNKSACDQAKMTFPPNVHCRTINAIAFECCSQKDVRPWLTLPTDWSQDEQIIVGSALERWMHSARTDPVCLDDIATGVNELPVPRAKHINDLPFRRRMRDNAQRLWERMIRGVVDISPSAQVKALQIAPRQLGYDIVILDDAQDASAAAISIVALQKCTRIFVGDRNQKTAGFPDSLNALDEVNFTKTFDFSCSFRVPFSIATLCNEILAKKSRPPTERLESDGHYGEVLCKTDYKDVTLDVPVFIGRTTASIVMRALDAQRHGIRVHFIGGKAAYKLQVMLDVCLIREDKSWEVQTPTLKGMTFYQFRKLMVQRTSTGIDSARVLPVPLETELQIAHTYELVKQRSLKAKDIQGLRHYSLSRADLILGTVHQAKGMEFDVVELGNDFIDPYALPQSDDPNVAEAIDNELNLLYLAASRASRTLVLPPGHPLLRMASEHLKEEDEDDEDDYEGDANVANESDDERPSEGALDTEELSRLGEDDEDHVPAPDCRFGDDGHDSGDDGIAGLDESNDYRDVDGGTDGSHGDDGPDADESEGLSELPRLSTSADHATS</sequence>
<evidence type="ECO:0000256" key="4">
    <source>
        <dbReference type="ARBA" id="ARBA00022840"/>
    </source>
</evidence>
<feature type="compositionally biased region" description="Polar residues" evidence="5">
    <location>
        <begin position="790"/>
        <end position="799"/>
    </location>
</feature>
<dbReference type="AlphaFoldDB" id="A0A3P3YLR4"/>
<feature type="compositionally biased region" description="Basic and acidic residues" evidence="5">
    <location>
        <begin position="758"/>
        <end position="774"/>
    </location>
</feature>
<keyword evidence="6" id="KW-0732">Signal</keyword>
<dbReference type="EMBL" id="OVEO01000016">
    <property type="protein sequence ID" value="SPR01126.1"/>
    <property type="molecule type" value="Genomic_DNA"/>
</dbReference>
<dbReference type="GO" id="GO:0016787">
    <property type="term" value="F:hydrolase activity"/>
    <property type="evidence" value="ECO:0007669"/>
    <property type="project" value="UniProtKB-KW"/>
</dbReference>
<accession>A0A3P3YLR4</accession>
<evidence type="ECO:0000256" key="1">
    <source>
        <dbReference type="ARBA" id="ARBA00022741"/>
    </source>
</evidence>
<dbReference type="GO" id="GO:0005634">
    <property type="term" value="C:nucleus"/>
    <property type="evidence" value="ECO:0007669"/>
    <property type="project" value="TreeGrafter"/>
</dbReference>
<dbReference type="Proteomes" id="UP000290189">
    <property type="component" value="Unassembled WGS sequence"/>
</dbReference>